<dbReference type="Pfam" id="PF20256">
    <property type="entry name" value="MoCoBD_2"/>
    <property type="match status" value="2"/>
</dbReference>
<dbReference type="SMART" id="SM01008">
    <property type="entry name" value="Ald_Xan_dh_C"/>
    <property type="match status" value="1"/>
</dbReference>
<dbReference type="SUPFAM" id="SSF56003">
    <property type="entry name" value="Molybdenum cofactor-binding domain"/>
    <property type="match status" value="2"/>
</dbReference>
<feature type="domain" description="Aldehyde oxidase/xanthine dehydrogenase a/b hammerhead" evidence="1">
    <location>
        <begin position="199"/>
        <end position="276"/>
    </location>
</feature>
<dbReference type="GO" id="GO:0016491">
    <property type="term" value="F:oxidoreductase activity"/>
    <property type="evidence" value="ECO:0007669"/>
    <property type="project" value="InterPro"/>
</dbReference>
<dbReference type="KEGG" id="sus:Acid_7219"/>
<proteinExistence type="predicted"/>
<evidence type="ECO:0000313" key="2">
    <source>
        <dbReference type="EMBL" id="ABJ88130.1"/>
    </source>
</evidence>
<evidence type="ECO:0000259" key="1">
    <source>
        <dbReference type="SMART" id="SM01008"/>
    </source>
</evidence>
<dbReference type="AlphaFoldDB" id="Q01QE0"/>
<reference evidence="2" key="1">
    <citation type="submission" date="2006-10" db="EMBL/GenBank/DDBJ databases">
        <title>Complete sequence of Solibacter usitatus Ellin6076.</title>
        <authorList>
            <consortium name="US DOE Joint Genome Institute"/>
            <person name="Copeland A."/>
            <person name="Lucas S."/>
            <person name="Lapidus A."/>
            <person name="Barry K."/>
            <person name="Detter J.C."/>
            <person name="Glavina del Rio T."/>
            <person name="Hammon N."/>
            <person name="Israni S."/>
            <person name="Dalin E."/>
            <person name="Tice H."/>
            <person name="Pitluck S."/>
            <person name="Thompson L.S."/>
            <person name="Brettin T."/>
            <person name="Bruce D."/>
            <person name="Han C."/>
            <person name="Tapia R."/>
            <person name="Gilna P."/>
            <person name="Schmutz J."/>
            <person name="Larimer F."/>
            <person name="Land M."/>
            <person name="Hauser L."/>
            <person name="Kyrpides N."/>
            <person name="Mikhailova N."/>
            <person name="Janssen P.H."/>
            <person name="Kuske C.R."/>
            <person name="Richardson P."/>
        </authorList>
    </citation>
    <scope>NUCLEOTIDE SEQUENCE</scope>
    <source>
        <strain evidence="2">Ellin6076</strain>
    </source>
</reference>
<dbReference type="eggNOG" id="COG1529">
    <property type="taxonomic scope" value="Bacteria"/>
</dbReference>
<dbReference type="PANTHER" id="PTHR47495:SF1">
    <property type="entry name" value="BLL3820 PROTEIN"/>
    <property type="match status" value="1"/>
</dbReference>
<dbReference type="Gene3D" id="3.30.365.10">
    <property type="entry name" value="Aldehyde oxidase/xanthine dehydrogenase, molybdopterin binding domain"/>
    <property type="match status" value="4"/>
</dbReference>
<dbReference type="InterPro" id="IPR046867">
    <property type="entry name" value="AldOxase/xan_DH_MoCoBD2"/>
</dbReference>
<accession>Q01QE0</accession>
<gene>
    <name evidence="2" type="ordered locus">Acid_7219</name>
</gene>
<name>Q01QE0_SOLUE</name>
<dbReference type="OrthoDB" id="9767994at2"/>
<dbReference type="HOGENOM" id="CLU_013917_0_0_0"/>
<dbReference type="InterPro" id="IPR008274">
    <property type="entry name" value="AldOxase/xan_DH_MoCoBD1"/>
</dbReference>
<sequence length="666" mass="71807">MRRRDFFSVMGGGIVVLLEDDMLAQETGGPRRNPSEAVPAEIGAWLHIGESGDITVYTGKVEVGQNARTSLTQAVVEELHAPVSSVHMVMADTDLTPFDIGTVGSMTTPRMWPQIRKAAAAAREMLLDLAAQKWSVDRATLKIADGKVSAGTRSAGFGELTRGERLTRTIPASVALAPAGEWKSAGTSLPKVNGHAIVTGAHKYTYDMKRQGMLYSKVLYPPQFGATLVSLDASLAEAMPGVQVVHEGNFVAVAAPEPDLAAKAVAVLKANWKPVTAEADNRTVFQYFKKTAQGGAAANPTLTPYTIAYIAHVPLEPRSALAQWDGDKLTVWTGSQRPFGVRSELAQAFQVSEDKVRVIVPDTGSGYGGKHNGDAAVEAARIAKALNKPVKRNWTRDEEMTWAYFRPGGAIDVAGKAAPDGTITEWEFHNYNSGPSGLQSPYEIAGRREQYHQSKSPLRQGSYRGLAATANHFVRESYMDELAESVKMDPLEFRLKNARDERLRNVIVAASEKFGWKQRKKAAGRGFGIAAGFEKGGYVATCAEVSVDDKTGAVKVLRAVVAFECGAVVNPEHLRNQVEGAIVMGLGGALFEEIQFAEGRILNNRLARYRVPRFADTPVIESVLLDRKDLASAGAGETPIVGIAPAIGNAIFDANGKRIRRLPLMA</sequence>
<dbReference type="InParanoid" id="Q01QE0"/>
<dbReference type="EMBL" id="CP000473">
    <property type="protein sequence ID" value="ABJ88130.1"/>
    <property type="molecule type" value="Genomic_DNA"/>
</dbReference>
<dbReference type="InterPro" id="IPR052516">
    <property type="entry name" value="N-heterocyclic_Hydroxylase"/>
</dbReference>
<dbReference type="InterPro" id="IPR037165">
    <property type="entry name" value="AldOxase/xan_DH_Mopterin-bd_sf"/>
</dbReference>
<organism evidence="2">
    <name type="scientific">Solibacter usitatus (strain Ellin6076)</name>
    <dbReference type="NCBI Taxonomy" id="234267"/>
    <lineage>
        <taxon>Bacteria</taxon>
        <taxon>Pseudomonadati</taxon>
        <taxon>Acidobacteriota</taxon>
        <taxon>Terriglobia</taxon>
        <taxon>Bryobacterales</taxon>
        <taxon>Solibacteraceae</taxon>
        <taxon>Candidatus Solibacter</taxon>
    </lineage>
</organism>
<dbReference type="Pfam" id="PF02738">
    <property type="entry name" value="MoCoBD_1"/>
    <property type="match status" value="1"/>
</dbReference>
<dbReference type="Gene3D" id="3.90.1170.50">
    <property type="entry name" value="Aldehyde oxidase/xanthine dehydrogenase, a/b hammerhead"/>
    <property type="match status" value="1"/>
</dbReference>
<dbReference type="STRING" id="234267.Acid_7219"/>
<dbReference type="InterPro" id="IPR000674">
    <property type="entry name" value="Ald_Oxase/Xan_DH_a/b"/>
</dbReference>
<dbReference type="PANTHER" id="PTHR47495">
    <property type="entry name" value="ALDEHYDE DEHYDROGENASE"/>
    <property type="match status" value="1"/>
</dbReference>
<protein>
    <submittedName>
        <fullName evidence="2">Aldehyde oxidase and xanthine dehydrogenase, molybdopterin binding</fullName>
    </submittedName>
</protein>